<evidence type="ECO:0000256" key="3">
    <source>
        <dbReference type="ARBA" id="ARBA00022670"/>
    </source>
</evidence>
<keyword evidence="3 9" id="KW-0645">Protease</keyword>
<feature type="region of interest" description="Disordered" evidence="12">
    <location>
        <begin position="167"/>
        <end position="204"/>
    </location>
</feature>
<dbReference type="NCBIfam" id="TIGR00077">
    <property type="entry name" value="lspA"/>
    <property type="match status" value="1"/>
</dbReference>
<dbReference type="PROSITE" id="PS00855">
    <property type="entry name" value="SPASE_II"/>
    <property type="match status" value="1"/>
</dbReference>
<keyword evidence="5 9" id="KW-0064">Aspartyl protease</keyword>
<evidence type="ECO:0000313" key="14">
    <source>
        <dbReference type="EMBL" id="MDJ1128852.1"/>
    </source>
</evidence>
<dbReference type="RefSeq" id="WP_283712492.1">
    <property type="nucleotide sequence ID" value="NZ_JASJEW010000001.1"/>
</dbReference>
<keyword evidence="6 9" id="KW-0378">Hydrolase</keyword>
<dbReference type="EMBL" id="JASJEX010000001">
    <property type="protein sequence ID" value="MDJ1128852.1"/>
    <property type="molecule type" value="Genomic_DNA"/>
</dbReference>
<keyword evidence="4 9" id="KW-0812">Transmembrane</keyword>
<keyword evidence="7 9" id="KW-1133">Transmembrane helix</keyword>
<comment type="subcellular location">
    <subcellularLocation>
        <location evidence="9">Cell membrane</location>
        <topology evidence="9">Multi-pass membrane protein</topology>
    </subcellularLocation>
</comment>
<dbReference type="PROSITE" id="PS51257">
    <property type="entry name" value="PROKAR_LIPOPROTEIN"/>
    <property type="match status" value="1"/>
</dbReference>
<evidence type="ECO:0000313" key="15">
    <source>
        <dbReference type="Proteomes" id="UP001431693"/>
    </source>
</evidence>
<evidence type="ECO:0000256" key="7">
    <source>
        <dbReference type="ARBA" id="ARBA00022989"/>
    </source>
</evidence>
<dbReference type="HAMAP" id="MF_00161">
    <property type="entry name" value="LspA"/>
    <property type="match status" value="1"/>
</dbReference>
<comment type="similarity">
    <text evidence="1 9 11">Belongs to the peptidase A8 family.</text>
</comment>
<keyword evidence="8 9" id="KW-0472">Membrane</keyword>
<comment type="function">
    <text evidence="9 10">This protein specifically catalyzes the removal of signal peptides from prolipoproteins.</text>
</comment>
<feature type="active site" evidence="9">
    <location>
        <position position="140"/>
    </location>
</feature>
<feature type="chain" id="PRO_5047373762" description="Lipoprotein signal peptidase" evidence="13">
    <location>
        <begin position="33"/>
        <end position="204"/>
    </location>
</feature>
<evidence type="ECO:0000256" key="6">
    <source>
        <dbReference type="ARBA" id="ARBA00022801"/>
    </source>
</evidence>
<evidence type="ECO:0000256" key="13">
    <source>
        <dbReference type="SAM" id="SignalP"/>
    </source>
</evidence>
<keyword evidence="15" id="KW-1185">Reference proteome</keyword>
<feature type="active site" evidence="9">
    <location>
        <position position="124"/>
    </location>
</feature>
<comment type="caution">
    <text evidence="14">The sequence shown here is derived from an EMBL/GenBank/DDBJ whole genome shotgun (WGS) entry which is preliminary data.</text>
</comment>
<comment type="pathway">
    <text evidence="9">Protein modification; lipoprotein biosynthesis (signal peptide cleavage).</text>
</comment>
<keyword evidence="13" id="KW-0732">Signal</keyword>
<evidence type="ECO:0000256" key="5">
    <source>
        <dbReference type="ARBA" id="ARBA00022750"/>
    </source>
</evidence>
<comment type="catalytic activity">
    <reaction evidence="9 10">
        <text>Release of signal peptides from bacterial membrane prolipoproteins. Hydrolyzes -Xaa-Yaa-Zaa-|-(S,diacylglyceryl)Cys-, in which Xaa is hydrophobic (preferably Leu), and Yaa (Ala or Ser) and Zaa (Gly or Ala) have small, neutral side chains.</text>
        <dbReference type="EC" id="3.4.23.36"/>
    </reaction>
</comment>
<dbReference type="EC" id="3.4.23.36" evidence="9"/>
<feature type="transmembrane region" description="Helical" evidence="9">
    <location>
        <begin position="134"/>
        <end position="157"/>
    </location>
</feature>
<gene>
    <name evidence="9 14" type="primary">lspA</name>
    <name evidence="14" type="ORF">QJ043_01985</name>
</gene>
<dbReference type="Pfam" id="PF01252">
    <property type="entry name" value="Peptidase_A8"/>
    <property type="match status" value="1"/>
</dbReference>
<organism evidence="14 15">
    <name type="scientific">Kribbibacterium absianum</name>
    <dbReference type="NCBI Taxonomy" id="3044210"/>
    <lineage>
        <taxon>Bacteria</taxon>
        <taxon>Bacillati</taxon>
        <taxon>Actinomycetota</taxon>
        <taxon>Coriobacteriia</taxon>
        <taxon>Coriobacteriales</taxon>
        <taxon>Kribbibacteriaceae</taxon>
        <taxon>Kribbibacterium</taxon>
    </lineage>
</organism>
<evidence type="ECO:0000256" key="12">
    <source>
        <dbReference type="SAM" id="MobiDB-lite"/>
    </source>
</evidence>
<evidence type="ECO:0000256" key="1">
    <source>
        <dbReference type="ARBA" id="ARBA00006139"/>
    </source>
</evidence>
<evidence type="ECO:0000256" key="10">
    <source>
        <dbReference type="RuleBase" id="RU000594"/>
    </source>
</evidence>
<dbReference type="GO" id="GO:0004190">
    <property type="term" value="F:aspartic-type endopeptidase activity"/>
    <property type="evidence" value="ECO:0007669"/>
    <property type="project" value="UniProtKB-EC"/>
</dbReference>
<keyword evidence="2 9" id="KW-1003">Cell membrane</keyword>
<dbReference type="Proteomes" id="UP001431693">
    <property type="component" value="Unassembled WGS sequence"/>
</dbReference>
<evidence type="ECO:0000256" key="8">
    <source>
        <dbReference type="ARBA" id="ARBA00023136"/>
    </source>
</evidence>
<accession>A0ABT6ZIG8</accession>
<protein>
    <recommendedName>
        <fullName evidence="9">Lipoprotein signal peptidase</fullName>
        <ecNumber evidence="9">3.4.23.36</ecNumber>
    </recommendedName>
    <alternativeName>
        <fullName evidence="9">Prolipoprotein signal peptidase</fullName>
    </alternativeName>
    <alternativeName>
        <fullName evidence="9">Signal peptidase II</fullName>
        <shortName evidence="9">SPase II</shortName>
    </alternativeName>
</protein>
<feature type="signal peptide" evidence="13">
    <location>
        <begin position="1"/>
        <end position="32"/>
    </location>
</feature>
<feature type="compositionally biased region" description="Basic and acidic residues" evidence="12">
    <location>
        <begin position="179"/>
        <end position="188"/>
    </location>
</feature>
<proteinExistence type="inferred from homology"/>
<feature type="transmembrane region" description="Helical" evidence="9">
    <location>
        <begin position="69"/>
        <end position="89"/>
    </location>
</feature>
<evidence type="ECO:0000256" key="11">
    <source>
        <dbReference type="RuleBase" id="RU004181"/>
    </source>
</evidence>
<evidence type="ECO:0000256" key="2">
    <source>
        <dbReference type="ARBA" id="ARBA00022475"/>
    </source>
</evidence>
<evidence type="ECO:0000256" key="9">
    <source>
        <dbReference type="HAMAP-Rule" id="MF_00161"/>
    </source>
</evidence>
<comment type="caution">
    <text evidence="9">Lacks conserved residue(s) required for the propagation of feature annotation.</text>
</comment>
<dbReference type="PANTHER" id="PTHR33695:SF1">
    <property type="entry name" value="LIPOPROTEIN SIGNAL PEPTIDASE"/>
    <property type="match status" value="1"/>
</dbReference>
<dbReference type="InterPro" id="IPR001872">
    <property type="entry name" value="Peptidase_A8"/>
</dbReference>
<sequence length="204" mass="21972">MRVLSSASRGLRLGLFALIAAACVALDQWAKAAALENLVPGRPVPLVPGVMDLLLVRNTGAAFSFGEGAGWLFVLVCVAVVVALVAYLWRATEVPMSLVVCAGLVAGGGVGNLIDRVSRGWVCDFFATTFMDFAVFNVADIFVCVGVALGLLFLFLWEREEERREEERSKAAASSVSRSVKEQEHKAQLEQGRGRLTSRKKGGR</sequence>
<feature type="transmembrane region" description="Helical" evidence="9">
    <location>
        <begin position="96"/>
        <end position="114"/>
    </location>
</feature>
<dbReference type="PANTHER" id="PTHR33695">
    <property type="entry name" value="LIPOPROTEIN SIGNAL PEPTIDASE"/>
    <property type="match status" value="1"/>
</dbReference>
<dbReference type="PRINTS" id="PR00781">
    <property type="entry name" value="LIPOSIGPTASE"/>
</dbReference>
<reference evidence="14" key="1">
    <citation type="submission" date="2023-05" db="EMBL/GenBank/DDBJ databases">
        <title>[olsenella] sp. nov., isolated from a pig farm feces dump.</title>
        <authorList>
            <person name="Chang Y.-H."/>
        </authorList>
    </citation>
    <scope>NUCLEOTIDE SEQUENCE</scope>
    <source>
        <strain evidence="14">YH-ols2217</strain>
    </source>
</reference>
<name>A0ABT6ZIG8_9ACTN</name>
<evidence type="ECO:0000256" key="4">
    <source>
        <dbReference type="ARBA" id="ARBA00022692"/>
    </source>
</evidence>